<name>A0A6A5ZTK9_9PLEO</name>
<organism evidence="2 3">
    <name type="scientific">Lophiotrema nucula</name>
    <dbReference type="NCBI Taxonomy" id="690887"/>
    <lineage>
        <taxon>Eukaryota</taxon>
        <taxon>Fungi</taxon>
        <taxon>Dikarya</taxon>
        <taxon>Ascomycota</taxon>
        <taxon>Pezizomycotina</taxon>
        <taxon>Dothideomycetes</taxon>
        <taxon>Pleosporomycetidae</taxon>
        <taxon>Pleosporales</taxon>
        <taxon>Lophiotremataceae</taxon>
        <taxon>Lophiotrema</taxon>
    </lineage>
</organism>
<dbReference type="AlphaFoldDB" id="A0A6A5ZTK9"/>
<reference evidence="2" key="1">
    <citation type="journal article" date="2020" name="Stud. Mycol.">
        <title>101 Dothideomycetes genomes: a test case for predicting lifestyles and emergence of pathogens.</title>
        <authorList>
            <person name="Haridas S."/>
            <person name="Albert R."/>
            <person name="Binder M."/>
            <person name="Bloem J."/>
            <person name="Labutti K."/>
            <person name="Salamov A."/>
            <person name="Andreopoulos B."/>
            <person name="Baker S."/>
            <person name="Barry K."/>
            <person name="Bills G."/>
            <person name="Bluhm B."/>
            <person name="Cannon C."/>
            <person name="Castanera R."/>
            <person name="Culley D."/>
            <person name="Daum C."/>
            <person name="Ezra D."/>
            <person name="Gonzalez J."/>
            <person name="Henrissat B."/>
            <person name="Kuo A."/>
            <person name="Liang C."/>
            <person name="Lipzen A."/>
            <person name="Lutzoni F."/>
            <person name="Magnuson J."/>
            <person name="Mondo S."/>
            <person name="Nolan M."/>
            <person name="Ohm R."/>
            <person name="Pangilinan J."/>
            <person name="Park H.-J."/>
            <person name="Ramirez L."/>
            <person name="Alfaro M."/>
            <person name="Sun H."/>
            <person name="Tritt A."/>
            <person name="Yoshinaga Y."/>
            <person name="Zwiers L.-H."/>
            <person name="Turgeon B."/>
            <person name="Goodwin S."/>
            <person name="Spatafora J."/>
            <person name="Crous P."/>
            <person name="Grigoriev I."/>
        </authorList>
    </citation>
    <scope>NUCLEOTIDE SEQUENCE</scope>
    <source>
        <strain evidence="2">CBS 627.86</strain>
    </source>
</reference>
<evidence type="ECO:0000313" key="2">
    <source>
        <dbReference type="EMBL" id="KAF2121648.1"/>
    </source>
</evidence>
<feature type="compositionally biased region" description="Basic residues" evidence="1">
    <location>
        <begin position="65"/>
        <end position="76"/>
    </location>
</feature>
<evidence type="ECO:0000256" key="1">
    <source>
        <dbReference type="SAM" id="MobiDB-lite"/>
    </source>
</evidence>
<feature type="compositionally biased region" description="Basic and acidic residues" evidence="1">
    <location>
        <begin position="119"/>
        <end position="131"/>
    </location>
</feature>
<dbReference type="Proteomes" id="UP000799770">
    <property type="component" value="Unassembled WGS sequence"/>
</dbReference>
<feature type="compositionally biased region" description="Polar residues" evidence="1">
    <location>
        <begin position="89"/>
        <end position="98"/>
    </location>
</feature>
<accession>A0A6A5ZTK9</accession>
<evidence type="ECO:0000313" key="3">
    <source>
        <dbReference type="Proteomes" id="UP000799770"/>
    </source>
</evidence>
<feature type="compositionally biased region" description="Polar residues" evidence="1">
    <location>
        <begin position="133"/>
        <end position="142"/>
    </location>
</feature>
<sequence>MIKLKVPRVKLLELEGSPTQHSLDVEMSNEDDQLGKEQFTAPPNTAAKESDTSAPDQAQPEKSKQPSRRINNKKKALVPPLDKVRTGRVSKTPQNQAATKKPTGKNRSAQQPPTPSYRKSPERKVQGEHIPNHNPSYPHSISNPSRLSLSTWFQKQHWHYQTHNYYQQDPALVPLISILHSGFDLCEDVHSAVFDGDGLVRVVLGKIEEVVEEQTKMGEGFNYGFEKAVFEIKMGLEGII</sequence>
<gene>
    <name evidence="2" type="ORF">BDV96DRAFT_564669</name>
</gene>
<protein>
    <submittedName>
        <fullName evidence="2">Uncharacterized protein</fullName>
    </submittedName>
</protein>
<dbReference type="EMBL" id="ML977312">
    <property type="protein sequence ID" value="KAF2121648.1"/>
    <property type="molecule type" value="Genomic_DNA"/>
</dbReference>
<keyword evidence="3" id="KW-1185">Reference proteome</keyword>
<feature type="region of interest" description="Disordered" evidence="1">
    <location>
        <begin position="14"/>
        <end position="142"/>
    </location>
</feature>
<proteinExistence type="predicted"/>